<evidence type="ECO:0000313" key="1">
    <source>
        <dbReference type="EMBL" id="GAA4018887.1"/>
    </source>
</evidence>
<sequence>MNDQQYLLFRWRQETLRAEVARCPHASSAHKKLAELFRGRLVDARTDGLEAGPVSSAAKAVVAEWALKH</sequence>
<reference evidence="2" key="1">
    <citation type="journal article" date="2019" name="Int. J. Syst. Evol. Microbiol.">
        <title>The Global Catalogue of Microorganisms (GCM) 10K type strain sequencing project: providing services to taxonomists for standard genome sequencing and annotation.</title>
        <authorList>
            <consortium name="The Broad Institute Genomics Platform"/>
            <consortium name="The Broad Institute Genome Sequencing Center for Infectious Disease"/>
            <person name="Wu L."/>
            <person name="Ma J."/>
        </authorList>
    </citation>
    <scope>NUCLEOTIDE SEQUENCE [LARGE SCALE GENOMIC DNA]</scope>
    <source>
        <strain evidence="2">JCM 17563</strain>
    </source>
</reference>
<dbReference type="Proteomes" id="UP001500235">
    <property type="component" value="Unassembled WGS sequence"/>
</dbReference>
<gene>
    <name evidence="1" type="ORF">GCM10022280_18140</name>
</gene>
<name>A0ABP7SZY4_9SPHN</name>
<protein>
    <submittedName>
        <fullName evidence="1">Uncharacterized protein</fullName>
    </submittedName>
</protein>
<organism evidence="1 2">
    <name type="scientific">Sphingomonas swuensis</name>
    <dbReference type="NCBI Taxonomy" id="977800"/>
    <lineage>
        <taxon>Bacteria</taxon>
        <taxon>Pseudomonadati</taxon>
        <taxon>Pseudomonadota</taxon>
        <taxon>Alphaproteobacteria</taxon>
        <taxon>Sphingomonadales</taxon>
        <taxon>Sphingomonadaceae</taxon>
        <taxon>Sphingomonas</taxon>
    </lineage>
</organism>
<dbReference type="EMBL" id="BAABBQ010000001">
    <property type="protein sequence ID" value="GAA4018887.1"/>
    <property type="molecule type" value="Genomic_DNA"/>
</dbReference>
<evidence type="ECO:0000313" key="2">
    <source>
        <dbReference type="Proteomes" id="UP001500235"/>
    </source>
</evidence>
<accession>A0ABP7SZY4</accession>
<comment type="caution">
    <text evidence="1">The sequence shown here is derived from an EMBL/GenBank/DDBJ whole genome shotgun (WGS) entry which is preliminary data.</text>
</comment>
<proteinExistence type="predicted"/>
<keyword evidence="2" id="KW-1185">Reference proteome</keyword>
<dbReference type="RefSeq" id="WP_344707093.1">
    <property type="nucleotide sequence ID" value="NZ_BAABBQ010000001.1"/>
</dbReference>